<proteinExistence type="predicted"/>
<evidence type="ECO:0000313" key="1">
    <source>
        <dbReference type="EMBL" id="KAJ9599561.1"/>
    </source>
</evidence>
<comment type="caution">
    <text evidence="1">The sequence shown here is derived from an EMBL/GenBank/DDBJ whole genome shotgun (WGS) entry which is preliminary data.</text>
</comment>
<dbReference type="Proteomes" id="UP001233999">
    <property type="component" value="Unassembled WGS sequence"/>
</dbReference>
<reference evidence="1" key="1">
    <citation type="journal article" date="2023" name="IScience">
        <title>Live-bearing cockroach genome reveals convergent evolutionary mechanisms linked to viviparity in insects and beyond.</title>
        <authorList>
            <person name="Fouks B."/>
            <person name="Harrison M.C."/>
            <person name="Mikhailova A.A."/>
            <person name="Marchal E."/>
            <person name="English S."/>
            <person name="Carruthers M."/>
            <person name="Jennings E.C."/>
            <person name="Chiamaka E.L."/>
            <person name="Frigard R.A."/>
            <person name="Pippel M."/>
            <person name="Attardo G.M."/>
            <person name="Benoit J.B."/>
            <person name="Bornberg-Bauer E."/>
            <person name="Tobe S.S."/>
        </authorList>
    </citation>
    <scope>NUCLEOTIDE SEQUENCE</scope>
    <source>
        <strain evidence="1">Stay&amp;Tobe</strain>
    </source>
</reference>
<protein>
    <submittedName>
        <fullName evidence="1">Uncharacterized protein</fullName>
    </submittedName>
</protein>
<dbReference type="EMBL" id="JASPKZ010000800">
    <property type="protein sequence ID" value="KAJ9599561.1"/>
    <property type="molecule type" value="Genomic_DNA"/>
</dbReference>
<organism evidence="1 2">
    <name type="scientific">Diploptera punctata</name>
    <name type="common">Pacific beetle cockroach</name>
    <dbReference type="NCBI Taxonomy" id="6984"/>
    <lineage>
        <taxon>Eukaryota</taxon>
        <taxon>Metazoa</taxon>
        <taxon>Ecdysozoa</taxon>
        <taxon>Arthropoda</taxon>
        <taxon>Hexapoda</taxon>
        <taxon>Insecta</taxon>
        <taxon>Pterygota</taxon>
        <taxon>Neoptera</taxon>
        <taxon>Polyneoptera</taxon>
        <taxon>Dictyoptera</taxon>
        <taxon>Blattodea</taxon>
        <taxon>Blaberoidea</taxon>
        <taxon>Blaberidae</taxon>
        <taxon>Diplopterinae</taxon>
        <taxon>Diploptera</taxon>
    </lineage>
</organism>
<dbReference type="AlphaFoldDB" id="A0AAD8ERD2"/>
<accession>A0AAD8ERD2</accession>
<feature type="non-terminal residue" evidence="1">
    <location>
        <position position="53"/>
    </location>
</feature>
<keyword evidence="2" id="KW-1185">Reference proteome</keyword>
<sequence length="53" mass="6257">VHLLREKLELCNKDGAHATVVHLEIHRDMLIRHALAGRQQQQSRRMHQHTSKE</sequence>
<reference evidence="1" key="2">
    <citation type="submission" date="2023-05" db="EMBL/GenBank/DDBJ databases">
        <authorList>
            <person name="Fouks B."/>
        </authorList>
    </citation>
    <scope>NUCLEOTIDE SEQUENCE</scope>
    <source>
        <strain evidence="1">Stay&amp;Tobe</strain>
        <tissue evidence="1">Testes</tissue>
    </source>
</reference>
<name>A0AAD8ERD2_DIPPU</name>
<feature type="non-terminal residue" evidence="1">
    <location>
        <position position="1"/>
    </location>
</feature>
<gene>
    <name evidence="1" type="ORF">L9F63_009959</name>
</gene>
<evidence type="ECO:0000313" key="2">
    <source>
        <dbReference type="Proteomes" id="UP001233999"/>
    </source>
</evidence>